<dbReference type="InterPro" id="IPR013325">
    <property type="entry name" value="RNA_pol_sigma_r2"/>
</dbReference>
<dbReference type="SUPFAM" id="SSF88659">
    <property type="entry name" value="Sigma3 and sigma4 domains of RNA polymerase sigma factors"/>
    <property type="match status" value="1"/>
</dbReference>
<dbReference type="NCBIfam" id="TIGR02937">
    <property type="entry name" value="sigma70-ECF"/>
    <property type="match status" value="1"/>
</dbReference>
<keyword evidence="2 6" id="KW-0805">Transcription regulation</keyword>
<dbReference type="PANTHER" id="PTHR43133">
    <property type="entry name" value="RNA POLYMERASE ECF-TYPE SIGMA FACTO"/>
    <property type="match status" value="1"/>
</dbReference>
<dbReference type="InterPro" id="IPR014284">
    <property type="entry name" value="RNA_pol_sigma-70_dom"/>
</dbReference>
<dbReference type="Gene3D" id="1.10.1740.10">
    <property type="match status" value="1"/>
</dbReference>
<keyword evidence="5 6" id="KW-0804">Transcription</keyword>
<reference evidence="9 10" key="1">
    <citation type="submission" date="2024-01" db="EMBL/GenBank/DDBJ databases">
        <title>Maribacter spp. originated from different algae showed divergent polysaccharides utilization ability.</title>
        <authorList>
            <person name="Wang H."/>
            <person name="Wu Y."/>
        </authorList>
    </citation>
    <scope>NUCLEOTIDE SEQUENCE [LARGE SCALE GENOMIC DNA]</scope>
    <source>
        <strain evidence="9 10">PR1</strain>
    </source>
</reference>
<keyword evidence="3 6" id="KW-0731">Sigma factor</keyword>
<comment type="similarity">
    <text evidence="1 6">Belongs to the sigma-70 factor family. ECF subfamily.</text>
</comment>
<keyword evidence="10" id="KW-1185">Reference proteome</keyword>
<comment type="caution">
    <text evidence="9">The sequence shown here is derived from an EMBL/GenBank/DDBJ whole genome shotgun (WGS) entry which is preliminary data.</text>
</comment>
<dbReference type="RefSeq" id="WP_272652135.1">
    <property type="nucleotide sequence ID" value="NZ_JAZDDG010000007.1"/>
</dbReference>
<dbReference type="InterPro" id="IPR000838">
    <property type="entry name" value="RNA_pol_sigma70_ECF_CS"/>
</dbReference>
<feature type="domain" description="RNA polymerase sigma-70 region 2" evidence="7">
    <location>
        <begin position="24"/>
        <end position="88"/>
    </location>
</feature>
<evidence type="ECO:0000259" key="8">
    <source>
        <dbReference type="Pfam" id="PF08281"/>
    </source>
</evidence>
<evidence type="ECO:0000256" key="4">
    <source>
        <dbReference type="ARBA" id="ARBA00023125"/>
    </source>
</evidence>
<dbReference type="Proteomes" id="UP001356308">
    <property type="component" value="Unassembled WGS sequence"/>
</dbReference>
<sequence length="196" mass="22968">MDMDRDQPLIDLTKQGNISAYEQLVDRYKNMVFTLALRLVGNKEEAEEVTQDTFLKVYDAISNFKGDSKFSTWLYKIAYHKSLDYIKKIKTQPRTNSLDGSYELDFQLMNETWNSLESKEKRRNIKKAIERLEGEDGLLITLFYFEELTLKEIANITDLEANTVKVRLHRARKKLALILKNTLEPETIKCYERAGK</sequence>
<protein>
    <recommendedName>
        <fullName evidence="6">RNA polymerase sigma factor</fullName>
    </recommendedName>
</protein>
<evidence type="ECO:0000313" key="10">
    <source>
        <dbReference type="Proteomes" id="UP001356308"/>
    </source>
</evidence>
<organism evidence="9 10">
    <name type="scientific">Maribacter cobaltidurans</name>
    <dbReference type="NCBI Taxonomy" id="1178778"/>
    <lineage>
        <taxon>Bacteria</taxon>
        <taxon>Pseudomonadati</taxon>
        <taxon>Bacteroidota</taxon>
        <taxon>Flavobacteriia</taxon>
        <taxon>Flavobacteriales</taxon>
        <taxon>Flavobacteriaceae</taxon>
        <taxon>Maribacter</taxon>
    </lineage>
</organism>
<evidence type="ECO:0000259" key="7">
    <source>
        <dbReference type="Pfam" id="PF04542"/>
    </source>
</evidence>
<evidence type="ECO:0000256" key="5">
    <source>
        <dbReference type="ARBA" id="ARBA00023163"/>
    </source>
</evidence>
<feature type="domain" description="RNA polymerase sigma factor 70 region 4 type 2" evidence="8">
    <location>
        <begin position="123"/>
        <end position="175"/>
    </location>
</feature>
<dbReference type="InterPro" id="IPR007627">
    <property type="entry name" value="RNA_pol_sigma70_r2"/>
</dbReference>
<dbReference type="PANTHER" id="PTHR43133:SF51">
    <property type="entry name" value="RNA POLYMERASE SIGMA FACTOR"/>
    <property type="match status" value="1"/>
</dbReference>
<evidence type="ECO:0000256" key="6">
    <source>
        <dbReference type="RuleBase" id="RU000716"/>
    </source>
</evidence>
<dbReference type="InterPro" id="IPR013249">
    <property type="entry name" value="RNA_pol_sigma70_r4_t2"/>
</dbReference>
<gene>
    <name evidence="9" type="ORF">V1I91_15280</name>
</gene>
<keyword evidence="4 6" id="KW-0238">DNA-binding</keyword>
<dbReference type="EMBL" id="JAZDDG010000007">
    <property type="protein sequence ID" value="MEE1977447.1"/>
    <property type="molecule type" value="Genomic_DNA"/>
</dbReference>
<proteinExistence type="inferred from homology"/>
<accession>A0ABU7IWV3</accession>
<evidence type="ECO:0000256" key="3">
    <source>
        <dbReference type="ARBA" id="ARBA00023082"/>
    </source>
</evidence>
<dbReference type="PROSITE" id="PS01063">
    <property type="entry name" value="SIGMA70_ECF"/>
    <property type="match status" value="1"/>
</dbReference>
<dbReference type="Gene3D" id="1.10.10.10">
    <property type="entry name" value="Winged helix-like DNA-binding domain superfamily/Winged helix DNA-binding domain"/>
    <property type="match status" value="1"/>
</dbReference>
<dbReference type="InterPro" id="IPR039425">
    <property type="entry name" value="RNA_pol_sigma-70-like"/>
</dbReference>
<evidence type="ECO:0000256" key="2">
    <source>
        <dbReference type="ARBA" id="ARBA00023015"/>
    </source>
</evidence>
<dbReference type="SUPFAM" id="SSF88946">
    <property type="entry name" value="Sigma2 domain of RNA polymerase sigma factors"/>
    <property type="match status" value="1"/>
</dbReference>
<dbReference type="InterPro" id="IPR036388">
    <property type="entry name" value="WH-like_DNA-bd_sf"/>
</dbReference>
<dbReference type="CDD" id="cd06171">
    <property type="entry name" value="Sigma70_r4"/>
    <property type="match status" value="1"/>
</dbReference>
<name>A0ABU7IWV3_9FLAO</name>
<dbReference type="InterPro" id="IPR013324">
    <property type="entry name" value="RNA_pol_sigma_r3/r4-like"/>
</dbReference>
<evidence type="ECO:0000313" key="9">
    <source>
        <dbReference type="EMBL" id="MEE1977447.1"/>
    </source>
</evidence>
<dbReference type="Pfam" id="PF04542">
    <property type="entry name" value="Sigma70_r2"/>
    <property type="match status" value="1"/>
</dbReference>
<evidence type="ECO:0000256" key="1">
    <source>
        <dbReference type="ARBA" id="ARBA00010641"/>
    </source>
</evidence>
<dbReference type="Pfam" id="PF08281">
    <property type="entry name" value="Sigma70_r4_2"/>
    <property type="match status" value="1"/>
</dbReference>